<evidence type="ECO:0000259" key="12">
    <source>
        <dbReference type="Pfam" id="PF00150"/>
    </source>
</evidence>
<dbReference type="GO" id="GO:0071555">
    <property type="term" value="P:cell wall organization"/>
    <property type="evidence" value="ECO:0007669"/>
    <property type="project" value="UniProtKB-KW"/>
</dbReference>
<dbReference type="InterPro" id="IPR001547">
    <property type="entry name" value="Glyco_hydro_5"/>
</dbReference>
<dbReference type="GO" id="GO:0009251">
    <property type="term" value="P:glucan catabolic process"/>
    <property type="evidence" value="ECO:0007669"/>
    <property type="project" value="TreeGrafter"/>
</dbReference>
<evidence type="ECO:0000256" key="1">
    <source>
        <dbReference type="ARBA" id="ARBA00004613"/>
    </source>
</evidence>
<evidence type="ECO:0000256" key="8">
    <source>
        <dbReference type="ARBA" id="ARBA00036824"/>
    </source>
</evidence>
<dbReference type="EC" id="3.2.1.58" evidence="9"/>
<dbReference type="SUPFAM" id="SSF51445">
    <property type="entry name" value="(Trans)glycosidases"/>
    <property type="match status" value="1"/>
</dbReference>
<dbReference type="InterPro" id="IPR017853">
    <property type="entry name" value="GH"/>
</dbReference>
<evidence type="ECO:0000313" key="13">
    <source>
        <dbReference type="EMBL" id="PIA16765.1"/>
    </source>
</evidence>
<feature type="chain" id="PRO_5013720728" description="glucan 1,3-beta-glucosidase" evidence="11">
    <location>
        <begin position="26"/>
        <end position="419"/>
    </location>
</feature>
<dbReference type="InterPro" id="IPR050386">
    <property type="entry name" value="Glycosyl_hydrolase_5"/>
</dbReference>
<dbReference type="PANTHER" id="PTHR31297">
    <property type="entry name" value="GLUCAN ENDO-1,6-BETA-GLUCOSIDASE B"/>
    <property type="match status" value="1"/>
</dbReference>
<evidence type="ECO:0000256" key="6">
    <source>
        <dbReference type="ARBA" id="ARBA00023295"/>
    </source>
</evidence>
<evidence type="ECO:0000256" key="11">
    <source>
        <dbReference type="SAM" id="SignalP"/>
    </source>
</evidence>
<comment type="subcellular location">
    <subcellularLocation>
        <location evidence="1">Secreted</location>
    </subcellularLocation>
</comment>
<dbReference type="Pfam" id="PF00150">
    <property type="entry name" value="Cellulase"/>
    <property type="match status" value="1"/>
</dbReference>
<evidence type="ECO:0000256" key="4">
    <source>
        <dbReference type="ARBA" id="ARBA00022729"/>
    </source>
</evidence>
<dbReference type="STRING" id="763665.A0A2G5BCM5"/>
<sequence length="419" mass="47092">MIVRQFSSVVLALFAGLISVPYAAAAPTNACRAVEPIRGVNLGGLFVLEPWITPSLFEQWATSPNSTVVDEWNYCTVLGKQECQARLNRHWGSFVQETDISILASQHINTLRIPIGYWALAPDPSEPYVQGQIPYLRQILEWASKYGMRTILDLHGAPGSQNGFDNSGLRGDINWTKRPDDIKKTLDSLAVLAHIANDHPSVVGVQALNEPANWGVPKDTIIQFYIQVYNVIKSIAPRVTVVYHDAFLPDSEWNDIVPRNLTDSILDTHIYHVFVDDVLELSDNKHISKACDDGKMIAKFNTRTRTICGEFSLATTDCARWLNGFQRGARWDATYLNTEPYVPGATCQGQEDIRNWDANKREYMKRFAMAQFQAYEMGTGWIFWNFKTENADAWNYIKLSQNGIIPNPPNGGSFGICPT</sequence>
<dbReference type="PANTHER" id="PTHR31297:SF1">
    <property type="entry name" value="GLUCAN 1,3-BETA-GLUCOSIDASE I_II-RELATED"/>
    <property type="match status" value="1"/>
</dbReference>
<dbReference type="Gene3D" id="3.20.20.80">
    <property type="entry name" value="Glycosidases"/>
    <property type="match status" value="1"/>
</dbReference>
<dbReference type="AlphaFoldDB" id="A0A2G5BCM5"/>
<evidence type="ECO:0000256" key="9">
    <source>
        <dbReference type="ARBA" id="ARBA00038929"/>
    </source>
</evidence>
<dbReference type="EMBL" id="KZ303498">
    <property type="protein sequence ID" value="PIA16765.1"/>
    <property type="molecule type" value="Genomic_DNA"/>
</dbReference>
<gene>
    <name evidence="13" type="ORF">COEREDRAFT_81109</name>
</gene>
<accession>A0A2G5BCM5</accession>
<reference evidence="13 14" key="1">
    <citation type="journal article" date="2015" name="Genome Biol. Evol.">
        <title>Phylogenomic analyses indicate that early fungi evolved digesting cell walls of algal ancestors of land plants.</title>
        <authorList>
            <person name="Chang Y."/>
            <person name="Wang S."/>
            <person name="Sekimoto S."/>
            <person name="Aerts A.L."/>
            <person name="Choi C."/>
            <person name="Clum A."/>
            <person name="LaButti K.M."/>
            <person name="Lindquist E.A."/>
            <person name="Yee Ngan C."/>
            <person name="Ohm R.A."/>
            <person name="Salamov A.A."/>
            <person name="Grigoriev I.V."/>
            <person name="Spatafora J.W."/>
            <person name="Berbee M.L."/>
        </authorList>
    </citation>
    <scope>NUCLEOTIDE SEQUENCE [LARGE SCALE GENOMIC DNA]</scope>
    <source>
        <strain evidence="13 14">NRRL 1564</strain>
    </source>
</reference>
<comment type="similarity">
    <text evidence="2 10">Belongs to the glycosyl hydrolase 5 (cellulase A) family.</text>
</comment>
<proteinExistence type="inferred from homology"/>
<keyword evidence="3" id="KW-0964">Secreted</keyword>
<keyword evidence="4 11" id="KW-0732">Signal</keyword>
<feature type="signal peptide" evidence="11">
    <location>
        <begin position="1"/>
        <end position="25"/>
    </location>
</feature>
<evidence type="ECO:0000313" key="14">
    <source>
        <dbReference type="Proteomes" id="UP000242474"/>
    </source>
</evidence>
<evidence type="ECO:0000256" key="5">
    <source>
        <dbReference type="ARBA" id="ARBA00022801"/>
    </source>
</evidence>
<keyword evidence="7" id="KW-0961">Cell wall biogenesis/degradation</keyword>
<feature type="domain" description="Glycoside hydrolase family 5" evidence="12">
    <location>
        <begin position="85"/>
        <end position="272"/>
    </location>
</feature>
<comment type="catalytic activity">
    <reaction evidence="8">
        <text>Successive hydrolysis of beta-D-glucose units from the non-reducing ends of (1-&gt;3)-beta-D-glucans, releasing alpha-glucose.</text>
        <dbReference type="EC" id="3.2.1.58"/>
    </reaction>
</comment>
<protein>
    <recommendedName>
        <fullName evidence="9">glucan 1,3-beta-glucosidase</fullName>
        <ecNumber evidence="9">3.2.1.58</ecNumber>
    </recommendedName>
</protein>
<evidence type="ECO:0000256" key="2">
    <source>
        <dbReference type="ARBA" id="ARBA00005641"/>
    </source>
</evidence>
<keyword evidence="5 10" id="KW-0378">Hydrolase</keyword>
<evidence type="ECO:0000256" key="7">
    <source>
        <dbReference type="ARBA" id="ARBA00023316"/>
    </source>
</evidence>
<dbReference type="Proteomes" id="UP000242474">
    <property type="component" value="Unassembled WGS sequence"/>
</dbReference>
<evidence type="ECO:0000256" key="10">
    <source>
        <dbReference type="RuleBase" id="RU361153"/>
    </source>
</evidence>
<organism evidence="13 14">
    <name type="scientific">Coemansia reversa (strain ATCC 12441 / NRRL 1564)</name>
    <dbReference type="NCBI Taxonomy" id="763665"/>
    <lineage>
        <taxon>Eukaryota</taxon>
        <taxon>Fungi</taxon>
        <taxon>Fungi incertae sedis</taxon>
        <taxon>Zoopagomycota</taxon>
        <taxon>Kickxellomycotina</taxon>
        <taxon>Kickxellomycetes</taxon>
        <taxon>Kickxellales</taxon>
        <taxon>Kickxellaceae</taxon>
        <taxon>Coemansia</taxon>
    </lineage>
</organism>
<evidence type="ECO:0000256" key="3">
    <source>
        <dbReference type="ARBA" id="ARBA00022525"/>
    </source>
</evidence>
<dbReference type="GO" id="GO:0005576">
    <property type="term" value="C:extracellular region"/>
    <property type="evidence" value="ECO:0007669"/>
    <property type="project" value="UniProtKB-SubCell"/>
</dbReference>
<dbReference type="GO" id="GO:0004338">
    <property type="term" value="F:glucan exo-1,3-beta-glucosidase activity"/>
    <property type="evidence" value="ECO:0007669"/>
    <property type="project" value="UniProtKB-EC"/>
</dbReference>
<dbReference type="GO" id="GO:0009986">
    <property type="term" value="C:cell surface"/>
    <property type="evidence" value="ECO:0007669"/>
    <property type="project" value="TreeGrafter"/>
</dbReference>
<keyword evidence="14" id="KW-1185">Reference proteome</keyword>
<dbReference type="OrthoDB" id="62120at2759"/>
<name>A0A2G5BCM5_COERN</name>
<keyword evidence="6 10" id="KW-0326">Glycosidase</keyword>